<comment type="similarity">
    <text evidence="1">Belongs to the polysaccharide synthase family.</text>
</comment>
<dbReference type="CDD" id="cd05237">
    <property type="entry name" value="UDP_invert_4-6DH_SDR_e"/>
    <property type="match status" value="1"/>
</dbReference>
<accession>V4Q164</accession>
<dbReference type="OrthoDB" id="9803111at2"/>
<protein>
    <submittedName>
        <fullName evidence="3">Flagellin modification protein FlmA</fullName>
    </submittedName>
</protein>
<proteinExistence type="inferred from homology"/>
<feature type="domain" description="Polysaccharide biosynthesis protein CapD-like" evidence="2">
    <location>
        <begin position="21"/>
        <end position="301"/>
    </location>
</feature>
<dbReference type="InterPro" id="IPR036291">
    <property type="entry name" value="NAD(P)-bd_dom_sf"/>
</dbReference>
<keyword evidence="4" id="KW-1185">Reference proteome</keyword>
<dbReference type="EMBL" id="AWGB01000008">
    <property type="protein sequence ID" value="ESQ93439.1"/>
    <property type="molecule type" value="Genomic_DNA"/>
</dbReference>
<dbReference type="RefSeq" id="WP_018080493.1">
    <property type="nucleotide sequence ID" value="NZ_AQWM01000002.1"/>
</dbReference>
<evidence type="ECO:0000256" key="1">
    <source>
        <dbReference type="ARBA" id="ARBA00007430"/>
    </source>
</evidence>
<dbReference type="PANTHER" id="PTHR43318:SF2">
    <property type="entry name" value="UDP-N-ACETYLGLUCOSAMINE 4,6-DEHYDRATASE (INVERTING)"/>
    <property type="match status" value="1"/>
</dbReference>
<keyword evidence="3" id="KW-0969">Cilium</keyword>
<comment type="caution">
    <text evidence="3">The sequence shown here is derived from an EMBL/GenBank/DDBJ whole genome shotgun (WGS) entry which is preliminary data.</text>
</comment>
<evidence type="ECO:0000259" key="2">
    <source>
        <dbReference type="Pfam" id="PF02719"/>
    </source>
</evidence>
<dbReference type="InterPro" id="IPR051203">
    <property type="entry name" value="Polysaccharide_Synthase-Rel"/>
</dbReference>
<keyword evidence="3" id="KW-0282">Flagellum</keyword>
<dbReference type="Pfam" id="PF02719">
    <property type="entry name" value="Polysacc_synt_2"/>
    <property type="match status" value="1"/>
</dbReference>
<dbReference type="InterPro" id="IPR020025">
    <property type="entry name" value="PseB"/>
</dbReference>
<dbReference type="AlphaFoldDB" id="V4Q164"/>
<keyword evidence="3" id="KW-0966">Cell projection</keyword>
<organism evidence="3 4">
    <name type="scientific">Asticcacaulis benevestitus DSM 16100 = ATCC BAA-896</name>
    <dbReference type="NCBI Taxonomy" id="1121022"/>
    <lineage>
        <taxon>Bacteria</taxon>
        <taxon>Pseudomonadati</taxon>
        <taxon>Pseudomonadota</taxon>
        <taxon>Alphaproteobacteria</taxon>
        <taxon>Caulobacterales</taxon>
        <taxon>Caulobacteraceae</taxon>
        <taxon>Asticcacaulis</taxon>
    </lineage>
</organism>
<reference evidence="3 4" key="1">
    <citation type="journal article" date="2014" name="Nature">
        <title>Sequential evolution of bacterial morphology by co-option of a developmental regulator.</title>
        <authorList>
            <person name="Jiang C."/>
            <person name="Brown P.J."/>
            <person name="Ducret A."/>
            <person name="Brun Y.V."/>
        </authorList>
    </citation>
    <scope>NUCLEOTIDE SEQUENCE [LARGE SCALE GENOMIC DNA]</scope>
    <source>
        <strain evidence="3 4">DSM 16100</strain>
    </source>
</reference>
<dbReference type="PANTHER" id="PTHR43318">
    <property type="entry name" value="UDP-N-ACETYLGLUCOSAMINE 4,6-DEHYDRATASE"/>
    <property type="match status" value="1"/>
</dbReference>
<dbReference type="NCBIfam" id="TIGR03589">
    <property type="entry name" value="PseB"/>
    <property type="match status" value="1"/>
</dbReference>
<dbReference type="Gene3D" id="3.40.50.720">
    <property type="entry name" value="NAD(P)-binding Rossmann-like Domain"/>
    <property type="match status" value="1"/>
</dbReference>
<dbReference type="STRING" id="1121022.GCA_000376105_00826"/>
<sequence>MTALLHRDFSPQTDPVKNKVVLITGGTGSFGRRMVQTLLETYDPRKVIILSRDELKQYEMKNELEERFDKVKMSKMRFFLGDVRDRDRLNMAFRGVDLVIHAAALKQVPAAEYNPSECIATNINGAENVVAAAFAAHVKKVVALSTDKACSPINLYGATKLASDKIFVAANNMSGDIGTRFCVVRYGNVVGSRGSVVPFFKRLLEKGATDLPITDPRMTRFWISLDQGVAFVLSCLELTQGGEIFVPKIPATLVTDLATAMAPEATQTVIGIRPGEKLHEMMISADDSRSTYELDDRYVIEPEFAEYTRKSFSKVRGIRKVDEGFSYASDNNEERLDATGIKDMMKAYLS</sequence>
<name>V4Q164_9CAUL</name>
<evidence type="ECO:0000313" key="4">
    <source>
        <dbReference type="Proteomes" id="UP000017837"/>
    </source>
</evidence>
<evidence type="ECO:0000313" key="3">
    <source>
        <dbReference type="EMBL" id="ESQ93439.1"/>
    </source>
</evidence>
<dbReference type="SUPFAM" id="SSF51735">
    <property type="entry name" value="NAD(P)-binding Rossmann-fold domains"/>
    <property type="match status" value="1"/>
</dbReference>
<dbReference type="Proteomes" id="UP000017837">
    <property type="component" value="Unassembled WGS sequence"/>
</dbReference>
<gene>
    <name evidence="3" type="ORF">ABENE_05920</name>
</gene>
<dbReference type="PATRIC" id="fig|1121022.4.peg.1178"/>
<dbReference type="InterPro" id="IPR003869">
    <property type="entry name" value="Polysac_CapD-like"/>
</dbReference>
<dbReference type="eggNOG" id="COG1086">
    <property type="taxonomic scope" value="Bacteria"/>
</dbReference>